<evidence type="ECO:0000313" key="2">
    <source>
        <dbReference type="Proteomes" id="UP000032142"/>
    </source>
</evidence>
<evidence type="ECO:0000313" key="1">
    <source>
        <dbReference type="EMBL" id="KHG29573.1"/>
    </source>
</evidence>
<accession>A0A0B0PSY0</accession>
<proteinExistence type="predicted"/>
<organism evidence="1 2">
    <name type="scientific">Gossypium arboreum</name>
    <name type="common">Tree cotton</name>
    <name type="synonym">Gossypium nanking</name>
    <dbReference type="NCBI Taxonomy" id="29729"/>
    <lineage>
        <taxon>Eukaryota</taxon>
        <taxon>Viridiplantae</taxon>
        <taxon>Streptophyta</taxon>
        <taxon>Embryophyta</taxon>
        <taxon>Tracheophyta</taxon>
        <taxon>Spermatophyta</taxon>
        <taxon>Magnoliopsida</taxon>
        <taxon>eudicotyledons</taxon>
        <taxon>Gunneridae</taxon>
        <taxon>Pentapetalae</taxon>
        <taxon>rosids</taxon>
        <taxon>malvids</taxon>
        <taxon>Malvales</taxon>
        <taxon>Malvaceae</taxon>
        <taxon>Malvoideae</taxon>
        <taxon>Gossypium</taxon>
    </lineage>
</organism>
<gene>
    <name evidence="1" type="ORF">F383_11142</name>
</gene>
<name>A0A0B0PSY0_GOSAR</name>
<sequence>MYKLWFIMCHTWPRHTPVCLHMWTTQGYLSSPFCDNPD</sequence>
<reference evidence="2" key="1">
    <citation type="submission" date="2014-09" db="EMBL/GenBank/DDBJ databases">
        <authorList>
            <person name="Mudge J."/>
            <person name="Ramaraj T."/>
            <person name="Lindquist I.E."/>
            <person name="Bharti A.K."/>
            <person name="Sundararajan A."/>
            <person name="Cameron C.T."/>
            <person name="Woodward J.E."/>
            <person name="May G.D."/>
            <person name="Brubaker C."/>
            <person name="Broadhvest J."/>
            <person name="Wilkins T.A."/>
        </authorList>
    </citation>
    <scope>NUCLEOTIDE SEQUENCE</scope>
    <source>
        <strain evidence="2">cv. AKA8401</strain>
    </source>
</reference>
<dbReference type="AlphaFoldDB" id="A0A0B0PSY0"/>
<protein>
    <submittedName>
        <fullName evidence="1">Uncharacterized protein</fullName>
    </submittedName>
</protein>
<keyword evidence="2" id="KW-1185">Reference proteome</keyword>
<dbReference type="Proteomes" id="UP000032142">
    <property type="component" value="Unassembled WGS sequence"/>
</dbReference>
<dbReference type="EMBL" id="KN450606">
    <property type="protein sequence ID" value="KHG29573.1"/>
    <property type="molecule type" value="Genomic_DNA"/>
</dbReference>